<evidence type="ECO:0000256" key="1">
    <source>
        <dbReference type="SAM" id="MobiDB-lite"/>
    </source>
</evidence>
<keyword evidence="4" id="KW-1185">Reference proteome</keyword>
<evidence type="ECO:0000313" key="4">
    <source>
        <dbReference type="Proteomes" id="UP001445076"/>
    </source>
</evidence>
<dbReference type="GO" id="GO:0036503">
    <property type="term" value="P:ERAD pathway"/>
    <property type="evidence" value="ECO:0007669"/>
    <property type="project" value="TreeGrafter"/>
</dbReference>
<evidence type="ECO:0000313" key="3">
    <source>
        <dbReference type="EMBL" id="KAK8737908.1"/>
    </source>
</evidence>
<dbReference type="PANTHER" id="PTHR16036:SF2">
    <property type="entry name" value="TRNA ENDONUCLEASE ANKZF1"/>
    <property type="match status" value="1"/>
</dbReference>
<dbReference type="PANTHER" id="PTHR16036">
    <property type="entry name" value="ANKYRIN REPEAT AND ZINC FINGER DOMAIN-CONTAINING PROTEIN 1"/>
    <property type="match status" value="1"/>
</dbReference>
<name>A0AAW0WZZ8_CHEQU</name>
<dbReference type="AlphaFoldDB" id="A0AAW0WZZ8"/>
<proteinExistence type="predicted"/>
<dbReference type="PROSITE" id="PS00028">
    <property type="entry name" value="ZINC_FINGER_C2H2_1"/>
    <property type="match status" value="1"/>
</dbReference>
<feature type="compositionally biased region" description="Low complexity" evidence="1">
    <location>
        <begin position="112"/>
        <end position="125"/>
    </location>
</feature>
<organism evidence="3 4">
    <name type="scientific">Cherax quadricarinatus</name>
    <name type="common">Australian red claw crayfish</name>
    <dbReference type="NCBI Taxonomy" id="27406"/>
    <lineage>
        <taxon>Eukaryota</taxon>
        <taxon>Metazoa</taxon>
        <taxon>Ecdysozoa</taxon>
        <taxon>Arthropoda</taxon>
        <taxon>Crustacea</taxon>
        <taxon>Multicrustacea</taxon>
        <taxon>Malacostraca</taxon>
        <taxon>Eumalacostraca</taxon>
        <taxon>Eucarida</taxon>
        <taxon>Decapoda</taxon>
        <taxon>Pleocyemata</taxon>
        <taxon>Astacidea</taxon>
        <taxon>Parastacoidea</taxon>
        <taxon>Parastacidae</taxon>
        <taxon>Cherax</taxon>
    </lineage>
</organism>
<evidence type="ECO:0000259" key="2">
    <source>
        <dbReference type="PROSITE" id="PS00028"/>
    </source>
</evidence>
<feature type="region of interest" description="Disordered" evidence="1">
    <location>
        <begin position="102"/>
        <end position="141"/>
    </location>
</feature>
<protein>
    <recommendedName>
        <fullName evidence="2">C2H2-type domain-containing protein</fullName>
    </recommendedName>
</protein>
<feature type="domain" description="C2H2-type" evidence="2">
    <location>
        <begin position="69"/>
        <end position="91"/>
    </location>
</feature>
<dbReference type="Proteomes" id="UP001445076">
    <property type="component" value="Unassembled WGS sequence"/>
</dbReference>
<accession>A0AAW0WZZ8</accession>
<dbReference type="EMBL" id="JARKIK010000041">
    <property type="protein sequence ID" value="KAK8737908.1"/>
    <property type="molecule type" value="Genomic_DNA"/>
</dbReference>
<gene>
    <name evidence="3" type="ORF">OTU49_004297</name>
</gene>
<reference evidence="3 4" key="1">
    <citation type="journal article" date="2024" name="BMC Genomics">
        <title>Genome assembly of redclaw crayfish (Cherax quadricarinatus) provides insights into its immune adaptation and hypoxia tolerance.</title>
        <authorList>
            <person name="Liu Z."/>
            <person name="Zheng J."/>
            <person name="Li H."/>
            <person name="Fang K."/>
            <person name="Wang S."/>
            <person name="He J."/>
            <person name="Zhou D."/>
            <person name="Weng S."/>
            <person name="Chi M."/>
            <person name="Gu Z."/>
            <person name="He J."/>
            <person name="Li F."/>
            <person name="Wang M."/>
        </authorList>
    </citation>
    <scope>NUCLEOTIDE SEQUENCE [LARGE SCALE GENOMIC DNA]</scope>
    <source>
        <strain evidence="3">ZL_2023a</strain>
    </source>
</reference>
<comment type="caution">
    <text evidence="3">The sequence shown here is derived from an EMBL/GenBank/DDBJ whole genome shotgun (WGS) entry which is preliminary data.</text>
</comment>
<dbReference type="InterPro" id="IPR013087">
    <property type="entry name" value="Znf_C2H2_type"/>
</dbReference>
<dbReference type="InterPro" id="IPR047139">
    <property type="entry name" value="ANKZ1/VMS1"/>
</dbReference>
<sequence length="183" mass="20616">MVLKQIHRISLWEKDMVAPILAGIRLAPGSAEYEEVSTQPSSSPSKEHCSLGLPEFRQSLPITVKEMRCSYCQTAFSDRQEQVNHYRLDWHRRNLQRSIQGKSPLTEEQFLNESSDVSSISGSEDSSNEDDDDDNIKGNESSNQILKRQARLFLLNADGNVISLFRNILFSAKVNCDDGLGVL</sequence>